<dbReference type="Gene3D" id="2.40.50.140">
    <property type="entry name" value="Nucleic acid-binding proteins"/>
    <property type="match status" value="1"/>
</dbReference>
<dbReference type="AlphaFoldDB" id="A0A498KIC1"/>
<comment type="caution">
    <text evidence="1">The sequence shown here is derived from an EMBL/GenBank/DDBJ whole genome shotgun (WGS) entry which is preliminary data.</text>
</comment>
<gene>
    <name evidence="1" type="ORF">DVH24_006752</name>
</gene>
<dbReference type="Proteomes" id="UP000290289">
    <property type="component" value="Chromosome 2"/>
</dbReference>
<evidence type="ECO:0000313" key="1">
    <source>
        <dbReference type="EMBL" id="RXI05495.1"/>
    </source>
</evidence>
<organism evidence="1 2">
    <name type="scientific">Malus domestica</name>
    <name type="common">Apple</name>
    <name type="synonym">Pyrus malus</name>
    <dbReference type="NCBI Taxonomy" id="3750"/>
    <lineage>
        <taxon>Eukaryota</taxon>
        <taxon>Viridiplantae</taxon>
        <taxon>Streptophyta</taxon>
        <taxon>Embryophyta</taxon>
        <taxon>Tracheophyta</taxon>
        <taxon>Spermatophyta</taxon>
        <taxon>Magnoliopsida</taxon>
        <taxon>eudicotyledons</taxon>
        <taxon>Gunneridae</taxon>
        <taxon>Pentapetalae</taxon>
        <taxon>rosids</taxon>
        <taxon>fabids</taxon>
        <taxon>Rosales</taxon>
        <taxon>Rosaceae</taxon>
        <taxon>Amygdaloideae</taxon>
        <taxon>Maleae</taxon>
        <taxon>Malus</taxon>
    </lineage>
</organism>
<proteinExistence type="predicted"/>
<dbReference type="InterPro" id="IPR012340">
    <property type="entry name" value="NA-bd_OB-fold"/>
</dbReference>
<dbReference type="PANTHER" id="PTHR47165">
    <property type="entry name" value="OS03G0429900 PROTEIN"/>
    <property type="match status" value="1"/>
</dbReference>
<dbReference type="EMBL" id="RDQH01000328">
    <property type="protein sequence ID" value="RXI05495.1"/>
    <property type="molecule type" value="Genomic_DNA"/>
</dbReference>
<evidence type="ECO:0000313" key="2">
    <source>
        <dbReference type="Proteomes" id="UP000290289"/>
    </source>
</evidence>
<dbReference type="PANTHER" id="PTHR47165:SF4">
    <property type="entry name" value="OS03G0429900 PROTEIN"/>
    <property type="match status" value="1"/>
</dbReference>
<name>A0A498KIC1_MALDO</name>
<sequence length="396" mass="45671">MEDQGPTPINRLVPYERIGKIKVRICRIWWPRFLGMTYKYTGLFNKRVTSTDEMDYEIIVLKIEAGVCYEIMNFHTNKMKGQYRVVPHDTHVVFTAKTIFNKLTNYNRLYPQLNKLDVLTSDNMYIHICLCVCVLECMLLVTWLESNVWSPYKSIRELITNVMWSFKISKAFYLTIINHVNIFLNILQGDTFLCKASIKRFNTRYKVFVVFEDETNEINALFIGKSGEKVFGAPCKDLVFNQRLAYQKQLPSEFFKLIGQRKNFHLQFGTRRNLLNSNDFLINNVFEDTAIPLATPQSISREIAVSSTIVSSSTTPPKTTGESHKRKGDSIRRALYTGVEKSGAERLFYGVTDERSGKYSVVFFAIGVQQPKVSSLMGFVPSMFCISNCLKLRRDG</sequence>
<accession>A0A498KIC1</accession>
<keyword evidence="2" id="KW-1185">Reference proteome</keyword>
<reference evidence="1 2" key="1">
    <citation type="submission" date="2018-10" db="EMBL/GenBank/DDBJ databases">
        <title>A high-quality apple genome assembly.</title>
        <authorList>
            <person name="Hu J."/>
        </authorList>
    </citation>
    <scope>NUCLEOTIDE SEQUENCE [LARGE SCALE GENOMIC DNA]</scope>
    <source>
        <strain evidence="2">cv. HFTH1</strain>
        <tissue evidence="1">Young leaf</tissue>
    </source>
</reference>
<protein>
    <submittedName>
        <fullName evidence="1">Uncharacterized protein</fullName>
    </submittedName>
</protein>